<accession>A0A1G7IZY9</accession>
<dbReference type="PANTHER" id="PTHR46825:SF7">
    <property type="entry name" value="D-ALANYL-D-ALANINE CARBOXYPEPTIDASE"/>
    <property type="match status" value="1"/>
</dbReference>
<keyword evidence="2" id="KW-0121">Carboxypeptidase</keyword>
<keyword evidence="2" id="KW-0378">Hydrolase</keyword>
<sequence length="422" mass="43439">MGCKQMLSIGPGVSVGRLSRAVAGGAMAMLLTGGMAKAGACVADPVAVSARPAVSSGLPPVPPEQAEALEAAVRAAFPEAATPGIIAGVMTPEGIWTGAWGAADPDGGAPMEVGMHTRIGSVTKTFTGTVLLQLAEDGALSLDDPIGRYVESLPNGDRIRLRQLATMTSGLLSYTRADAFLDRFFEDPALTYTPGQLVDFAIPGSPIFAPGAEFDYSNTNTVLLGMVIEQVTGQPIGEVFAERVFAPLGLGGTFWPGAETALPEPFPQGFTLQGNAATPEAPSNATHWNPSWGWTAGGMVSTLGDLLVYGQALGTGRGLLGPETQQERLRSFPEPAGYGLAMGCVDGWIGHTGELPGYNTTVFYDTTTDITVVVQANSDIPSGDCGDEAVLPDNPTGIACASPASRVFGALSEALGHPFAMP</sequence>
<proteinExistence type="predicted"/>
<keyword evidence="3" id="KW-1185">Reference proteome</keyword>
<dbReference type="SUPFAM" id="SSF56601">
    <property type="entry name" value="beta-lactamase/transpeptidase-like"/>
    <property type="match status" value="1"/>
</dbReference>
<gene>
    <name evidence="2" type="ORF">SAMN04488105_11418</name>
</gene>
<organism evidence="2 3">
    <name type="scientific">Salipiger thiooxidans</name>
    <dbReference type="NCBI Taxonomy" id="282683"/>
    <lineage>
        <taxon>Bacteria</taxon>
        <taxon>Pseudomonadati</taxon>
        <taxon>Pseudomonadota</taxon>
        <taxon>Alphaproteobacteria</taxon>
        <taxon>Rhodobacterales</taxon>
        <taxon>Roseobacteraceae</taxon>
        <taxon>Salipiger</taxon>
    </lineage>
</organism>
<keyword evidence="2" id="KW-0645">Protease</keyword>
<reference evidence="3" key="1">
    <citation type="submission" date="2016-10" db="EMBL/GenBank/DDBJ databases">
        <authorList>
            <person name="Varghese N."/>
            <person name="Submissions S."/>
        </authorList>
    </citation>
    <scope>NUCLEOTIDE SEQUENCE [LARGE SCALE GENOMIC DNA]</scope>
    <source>
        <strain evidence="3">DSM 10146</strain>
    </source>
</reference>
<dbReference type="AlphaFoldDB" id="A0A1G7IZY9"/>
<dbReference type="EMBL" id="FNAV01000014">
    <property type="protein sequence ID" value="SDF18267.1"/>
    <property type="molecule type" value="Genomic_DNA"/>
</dbReference>
<dbReference type="GO" id="GO:0004180">
    <property type="term" value="F:carboxypeptidase activity"/>
    <property type="evidence" value="ECO:0007669"/>
    <property type="project" value="UniProtKB-KW"/>
</dbReference>
<dbReference type="PANTHER" id="PTHR46825">
    <property type="entry name" value="D-ALANYL-D-ALANINE-CARBOXYPEPTIDASE/ENDOPEPTIDASE AMPH"/>
    <property type="match status" value="1"/>
</dbReference>
<dbReference type="InterPro" id="IPR050491">
    <property type="entry name" value="AmpC-like"/>
</dbReference>
<evidence type="ECO:0000259" key="1">
    <source>
        <dbReference type="Pfam" id="PF00144"/>
    </source>
</evidence>
<feature type="domain" description="Beta-lactamase-related" evidence="1">
    <location>
        <begin position="79"/>
        <end position="382"/>
    </location>
</feature>
<name>A0A1G7IZY9_9RHOB</name>
<evidence type="ECO:0000313" key="2">
    <source>
        <dbReference type="EMBL" id="SDF18267.1"/>
    </source>
</evidence>
<dbReference type="InterPro" id="IPR001466">
    <property type="entry name" value="Beta-lactam-related"/>
</dbReference>
<dbReference type="InterPro" id="IPR012338">
    <property type="entry name" value="Beta-lactam/transpept-like"/>
</dbReference>
<dbReference type="Gene3D" id="3.40.710.10">
    <property type="entry name" value="DD-peptidase/beta-lactamase superfamily"/>
    <property type="match status" value="1"/>
</dbReference>
<evidence type="ECO:0000313" key="3">
    <source>
        <dbReference type="Proteomes" id="UP000198994"/>
    </source>
</evidence>
<protein>
    <submittedName>
        <fullName evidence="2">D-alanyl-D-alanine carboxypeptidase</fullName>
    </submittedName>
</protein>
<dbReference type="Proteomes" id="UP000198994">
    <property type="component" value="Unassembled WGS sequence"/>
</dbReference>
<dbReference type="Pfam" id="PF00144">
    <property type="entry name" value="Beta-lactamase"/>
    <property type="match status" value="1"/>
</dbReference>
<dbReference type="STRING" id="282683.SAMN04488105_11418"/>